<proteinExistence type="predicted"/>
<sequence>MPALVSPASAGRTVLPAARPAARRSLWRRLADRLDLIRQRRALAALDARLLADIGLSREDAEAEARRPFWDGPVRG</sequence>
<accession>A0A1H4BX03</accession>
<dbReference type="EMBL" id="FNQM01000006">
    <property type="protein sequence ID" value="SEA52603.1"/>
    <property type="molecule type" value="Genomic_DNA"/>
</dbReference>
<gene>
    <name evidence="2" type="ORF">SAMN05444370_10685</name>
</gene>
<keyword evidence="3" id="KW-1185">Reference proteome</keyword>
<feature type="domain" description="YjiS-like" evidence="1">
    <location>
        <begin position="26"/>
        <end position="62"/>
    </location>
</feature>
<evidence type="ECO:0000313" key="3">
    <source>
        <dbReference type="Proteomes" id="UP000198703"/>
    </source>
</evidence>
<dbReference type="InterPro" id="IPR009506">
    <property type="entry name" value="YjiS-like"/>
</dbReference>
<dbReference type="Pfam" id="PF06568">
    <property type="entry name" value="YjiS-like"/>
    <property type="match status" value="1"/>
</dbReference>
<dbReference type="AlphaFoldDB" id="A0A1H4BX03"/>
<evidence type="ECO:0000259" key="1">
    <source>
        <dbReference type="Pfam" id="PF06568"/>
    </source>
</evidence>
<organism evidence="2 3">
    <name type="scientific">Rubrimonas cliftonensis</name>
    <dbReference type="NCBI Taxonomy" id="89524"/>
    <lineage>
        <taxon>Bacteria</taxon>
        <taxon>Pseudomonadati</taxon>
        <taxon>Pseudomonadota</taxon>
        <taxon>Alphaproteobacteria</taxon>
        <taxon>Rhodobacterales</taxon>
        <taxon>Paracoccaceae</taxon>
        <taxon>Rubrimonas</taxon>
    </lineage>
</organism>
<dbReference type="RefSeq" id="WP_093253555.1">
    <property type="nucleotide sequence ID" value="NZ_FNQM01000006.1"/>
</dbReference>
<dbReference type="Proteomes" id="UP000198703">
    <property type="component" value="Unassembled WGS sequence"/>
</dbReference>
<evidence type="ECO:0000313" key="2">
    <source>
        <dbReference type="EMBL" id="SEA52603.1"/>
    </source>
</evidence>
<protein>
    <submittedName>
        <fullName evidence="2">Uncharacterized conserved protein YjiS, DUF1127 family</fullName>
    </submittedName>
</protein>
<reference evidence="2 3" key="1">
    <citation type="submission" date="2016-10" db="EMBL/GenBank/DDBJ databases">
        <authorList>
            <person name="de Groot N.N."/>
        </authorList>
    </citation>
    <scope>NUCLEOTIDE SEQUENCE [LARGE SCALE GENOMIC DNA]</scope>
    <source>
        <strain evidence="2 3">DSM 15345</strain>
    </source>
</reference>
<name>A0A1H4BX03_9RHOB</name>